<feature type="non-terminal residue" evidence="1">
    <location>
        <position position="151"/>
    </location>
</feature>
<name>A0ACA9RQH5_9GLOM</name>
<organism evidence="1 2">
    <name type="scientific">Racocetra persica</name>
    <dbReference type="NCBI Taxonomy" id="160502"/>
    <lineage>
        <taxon>Eukaryota</taxon>
        <taxon>Fungi</taxon>
        <taxon>Fungi incertae sedis</taxon>
        <taxon>Mucoromycota</taxon>
        <taxon>Glomeromycotina</taxon>
        <taxon>Glomeromycetes</taxon>
        <taxon>Diversisporales</taxon>
        <taxon>Gigasporaceae</taxon>
        <taxon>Racocetra</taxon>
    </lineage>
</organism>
<protein>
    <submittedName>
        <fullName evidence="1">33321_t:CDS:1</fullName>
    </submittedName>
</protein>
<gene>
    <name evidence="1" type="ORF">RPERSI_LOCUS21162</name>
</gene>
<comment type="caution">
    <text evidence="1">The sequence shown here is derived from an EMBL/GenBank/DDBJ whole genome shotgun (WGS) entry which is preliminary data.</text>
</comment>
<feature type="non-terminal residue" evidence="1">
    <location>
        <position position="1"/>
    </location>
</feature>
<dbReference type="EMBL" id="CAJVQC010061364">
    <property type="protein sequence ID" value="CAG8801682.1"/>
    <property type="molecule type" value="Genomic_DNA"/>
</dbReference>
<dbReference type="Proteomes" id="UP000789920">
    <property type="component" value="Unassembled WGS sequence"/>
</dbReference>
<reference evidence="1" key="1">
    <citation type="submission" date="2021-06" db="EMBL/GenBank/DDBJ databases">
        <authorList>
            <person name="Kallberg Y."/>
            <person name="Tangrot J."/>
            <person name="Rosling A."/>
        </authorList>
    </citation>
    <scope>NUCLEOTIDE SEQUENCE</scope>
    <source>
        <strain evidence="1">MA461A</strain>
    </source>
</reference>
<sequence length="151" mass="17881">IRISKGSNIIHRWYIHLIPHEMTIKDFFIKLTTGKLSSECNIDIIDPETIKRIDISKTQNTAAIQVSPNCNIIEVTTNNAHRTKLYFPNFSQLEKSNRKLNLHSDIVDWIQHHGREWSTQSYTDTQEKQFVTYLTETIWYIDMHDHKKLKD</sequence>
<accession>A0ACA9RQH5</accession>
<proteinExistence type="predicted"/>
<evidence type="ECO:0000313" key="2">
    <source>
        <dbReference type="Proteomes" id="UP000789920"/>
    </source>
</evidence>
<evidence type="ECO:0000313" key="1">
    <source>
        <dbReference type="EMBL" id="CAG8801682.1"/>
    </source>
</evidence>
<keyword evidence="2" id="KW-1185">Reference proteome</keyword>